<feature type="domain" description="C2H2-type" evidence="9">
    <location>
        <begin position="860"/>
        <end position="887"/>
    </location>
</feature>
<dbReference type="Gene3D" id="3.30.160.60">
    <property type="entry name" value="Classic Zinc Finger"/>
    <property type="match status" value="6"/>
</dbReference>
<feature type="compositionally biased region" description="Basic and acidic residues" evidence="8">
    <location>
        <begin position="55"/>
        <end position="71"/>
    </location>
</feature>
<feature type="compositionally biased region" description="Acidic residues" evidence="8">
    <location>
        <begin position="158"/>
        <end position="167"/>
    </location>
</feature>
<evidence type="ECO:0000256" key="4">
    <source>
        <dbReference type="ARBA" id="ARBA00022771"/>
    </source>
</evidence>
<feature type="compositionally biased region" description="Basic and acidic residues" evidence="8">
    <location>
        <begin position="78"/>
        <end position="103"/>
    </location>
</feature>
<feature type="compositionally biased region" description="Basic and acidic residues" evidence="8">
    <location>
        <begin position="475"/>
        <end position="492"/>
    </location>
</feature>
<dbReference type="InterPro" id="IPR036236">
    <property type="entry name" value="Znf_C2H2_sf"/>
</dbReference>
<evidence type="ECO:0000256" key="2">
    <source>
        <dbReference type="ARBA" id="ARBA00022723"/>
    </source>
</evidence>
<feature type="domain" description="C2H2-type" evidence="9">
    <location>
        <begin position="705"/>
        <end position="732"/>
    </location>
</feature>
<gene>
    <name evidence="10" type="ORF">AMECASPLE_021520</name>
</gene>
<dbReference type="Pfam" id="PF12874">
    <property type="entry name" value="zf-met"/>
    <property type="match status" value="2"/>
</dbReference>
<evidence type="ECO:0000313" key="10">
    <source>
        <dbReference type="EMBL" id="MEQ2307764.1"/>
    </source>
</evidence>
<feature type="domain" description="C2H2-type" evidence="9">
    <location>
        <begin position="804"/>
        <end position="831"/>
    </location>
</feature>
<evidence type="ECO:0000256" key="5">
    <source>
        <dbReference type="ARBA" id="ARBA00022833"/>
    </source>
</evidence>
<feature type="compositionally biased region" description="Basic and acidic residues" evidence="8">
    <location>
        <begin position="645"/>
        <end position="661"/>
    </location>
</feature>
<dbReference type="SMART" id="SM00355">
    <property type="entry name" value="ZnF_C2H2"/>
    <property type="match status" value="9"/>
</dbReference>
<feature type="compositionally biased region" description="Acidic residues" evidence="8">
    <location>
        <begin position="137"/>
        <end position="149"/>
    </location>
</feature>
<feature type="compositionally biased region" description="Acidic residues" evidence="8">
    <location>
        <begin position="176"/>
        <end position="187"/>
    </location>
</feature>
<evidence type="ECO:0000313" key="11">
    <source>
        <dbReference type="Proteomes" id="UP001469553"/>
    </source>
</evidence>
<keyword evidence="3" id="KW-0677">Repeat</keyword>
<evidence type="ECO:0000259" key="9">
    <source>
        <dbReference type="PROSITE" id="PS50157"/>
    </source>
</evidence>
<feature type="domain" description="C2H2-type" evidence="9">
    <location>
        <begin position="747"/>
        <end position="774"/>
    </location>
</feature>
<keyword evidence="11" id="KW-1185">Reference proteome</keyword>
<organism evidence="10 11">
    <name type="scientific">Ameca splendens</name>
    <dbReference type="NCBI Taxonomy" id="208324"/>
    <lineage>
        <taxon>Eukaryota</taxon>
        <taxon>Metazoa</taxon>
        <taxon>Chordata</taxon>
        <taxon>Craniata</taxon>
        <taxon>Vertebrata</taxon>
        <taxon>Euteleostomi</taxon>
        <taxon>Actinopterygii</taxon>
        <taxon>Neopterygii</taxon>
        <taxon>Teleostei</taxon>
        <taxon>Neoteleostei</taxon>
        <taxon>Acanthomorphata</taxon>
        <taxon>Ovalentaria</taxon>
        <taxon>Atherinomorphae</taxon>
        <taxon>Cyprinodontiformes</taxon>
        <taxon>Goodeidae</taxon>
        <taxon>Ameca</taxon>
    </lineage>
</organism>
<dbReference type="InterPro" id="IPR013087">
    <property type="entry name" value="Znf_C2H2_type"/>
</dbReference>
<feature type="region of interest" description="Disordered" evidence="8">
    <location>
        <begin position="645"/>
        <end position="673"/>
    </location>
</feature>
<feature type="domain" description="C2H2-type" evidence="9">
    <location>
        <begin position="914"/>
        <end position="946"/>
    </location>
</feature>
<feature type="compositionally biased region" description="Basic and acidic residues" evidence="8">
    <location>
        <begin position="113"/>
        <end position="124"/>
    </location>
</feature>
<proteinExistence type="predicted"/>
<feature type="domain" description="C2H2-type" evidence="9">
    <location>
        <begin position="888"/>
        <end position="915"/>
    </location>
</feature>
<dbReference type="Pfam" id="PF00096">
    <property type="entry name" value="zf-C2H2"/>
    <property type="match status" value="1"/>
</dbReference>
<feature type="region of interest" description="Disordered" evidence="8">
    <location>
        <begin position="242"/>
        <end position="346"/>
    </location>
</feature>
<feature type="compositionally biased region" description="Acidic residues" evidence="8">
    <location>
        <begin position="325"/>
        <end position="338"/>
    </location>
</feature>
<sequence length="946" mass="110389">MSSVQHLREFIRERLTAAAEEIFSEVEKTIVRYEEDMRLLEICWKPQIKLSRIDQPEQRVSNKEVLTDPKLWKQHRSSRLDQEELEHFQIKQEPEPPEIKEVQEEPEPLQIKQEPEPPEIKDVQEEPEPLQIKQEPEPPEITEEQEEAEPLQIKQEPDITEEQEEAEPLQIKQEPEPPEITEEQEEAEPTRIRENQLESGHLLIKEDQEEPEFGKSMVRYQEDIRLLDYCWNPRIKLSRISTDIPKQRVCKEEEVLNEQEEPEAPGSEDGQENIKQDQEEPDHQKIKEDPGEPEPQQFEEKLEDPDGLNIKEDQEDLDLPQIKDEQEEPEPPPFEEDPAGPRIKVDLKPAGIVVNPEEPEPPQFGSGHEEQHLLTFLIHSSQQVEQLLWACETNTFMDPVTDHQSVFSQSEPDTEQLHSQNPPEDQKSSAELHSFYSIVPPEPEQIQEEHYGSEPRPVQQEQEICRSWEEEHLKSRTSEEHGWSKAEPDAEQLHSQNPPEDQQRFIELKSVYSCVTPDPEQIKDQPEPPHFQQQQEIYRSWEEEHLMGRTSWEHIWFKAEPHTQVLHYYNFPEDLHSFYSVVTPDPEQITVEHYGSEPIQQEQNKVFSSWEEEHLEAIASQAHFWFKAEPDAVQLVAHTHLAAETQDHEGTSSGETQDHEGTSSGVEDQPHINPEDSKTCFVCGEVLKPHRLKQHLKQHPGVKLCVCKRCGERFSEHSHLRDHMVAHLVEDLKARQRPGVKRRQKNFFCKICGRGFAELAYLKSHNKAHRGERPFCETCGKYFSSPHSLKGHMKVHERRCAKPFSCRVCKKRFASRSTKKDHMERHREEKPFSCKTCGETFHERKQFMTHKGTHSAAKPFFCKICKRLFAHRPSYTAHMKSHRKETTSACSRCGERFDDQRAVATHMKTCGKLHSCDTCGKSFSSRSRVKYHKKRGSCGGNVELKP</sequence>
<dbReference type="PROSITE" id="PS50157">
    <property type="entry name" value="ZINC_FINGER_C2H2_2"/>
    <property type="match status" value="8"/>
</dbReference>
<feature type="domain" description="C2H2-type" evidence="9">
    <location>
        <begin position="774"/>
        <end position="796"/>
    </location>
</feature>
<feature type="compositionally biased region" description="Polar residues" evidence="8">
    <location>
        <begin position="405"/>
        <end position="423"/>
    </location>
</feature>
<dbReference type="SUPFAM" id="SSF57667">
    <property type="entry name" value="beta-beta-alpha zinc fingers"/>
    <property type="match status" value="5"/>
</dbReference>
<protein>
    <recommendedName>
        <fullName evidence="9">C2H2-type domain-containing protein</fullName>
    </recommendedName>
</protein>
<keyword evidence="6" id="KW-0539">Nucleus</keyword>
<feature type="compositionally biased region" description="Basic and acidic residues" evidence="8">
    <location>
        <begin position="245"/>
        <end position="254"/>
    </location>
</feature>
<reference evidence="10 11" key="1">
    <citation type="submission" date="2021-06" db="EMBL/GenBank/DDBJ databases">
        <authorList>
            <person name="Palmer J.M."/>
        </authorList>
    </citation>
    <scope>NUCLEOTIDE SEQUENCE [LARGE SCALE GENOMIC DNA]</scope>
    <source>
        <strain evidence="10 11">AS_MEX2019</strain>
        <tissue evidence="10">Muscle</tissue>
    </source>
</reference>
<keyword evidence="2" id="KW-0479">Metal-binding</keyword>
<evidence type="ECO:0000256" key="3">
    <source>
        <dbReference type="ARBA" id="ARBA00022737"/>
    </source>
</evidence>
<feature type="region of interest" description="Disordered" evidence="8">
    <location>
        <begin position="405"/>
        <end position="430"/>
    </location>
</feature>
<feature type="compositionally biased region" description="Basic and acidic residues" evidence="8">
    <location>
        <begin position="272"/>
        <end position="290"/>
    </location>
</feature>
<accession>A0ABV0ZND8</accession>
<comment type="subcellular location">
    <subcellularLocation>
        <location evidence="1">Nucleus</location>
    </subcellularLocation>
</comment>
<evidence type="ECO:0000256" key="7">
    <source>
        <dbReference type="PROSITE-ProRule" id="PRU00042"/>
    </source>
</evidence>
<keyword evidence="4 7" id="KW-0863">Zinc-finger</keyword>
<dbReference type="PROSITE" id="PS00028">
    <property type="entry name" value="ZINC_FINGER_C2H2_1"/>
    <property type="match status" value="6"/>
</dbReference>
<feature type="domain" description="C2H2-type" evidence="9">
    <location>
        <begin position="832"/>
        <end position="859"/>
    </location>
</feature>
<dbReference type="EMBL" id="JAHRIP010067692">
    <property type="protein sequence ID" value="MEQ2307764.1"/>
    <property type="molecule type" value="Genomic_DNA"/>
</dbReference>
<evidence type="ECO:0000256" key="8">
    <source>
        <dbReference type="SAM" id="MobiDB-lite"/>
    </source>
</evidence>
<feature type="region of interest" description="Disordered" evidence="8">
    <location>
        <begin position="55"/>
        <end position="195"/>
    </location>
</feature>
<dbReference type="Proteomes" id="UP001469553">
    <property type="component" value="Unassembled WGS sequence"/>
</dbReference>
<evidence type="ECO:0000256" key="6">
    <source>
        <dbReference type="ARBA" id="ARBA00023242"/>
    </source>
</evidence>
<name>A0ABV0ZND8_9TELE</name>
<keyword evidence="5" id="KW-0862">Zinc</keyword>
<dbReference type="PANTHER" id="PTHR24376:SF235">
    <property type="entry name" value="C2H2-TYPE DOMAIN-CONTAINING PROTEIN"/>
    <property type="match status" value="1"/>
</dbReference>
<dbReference type="PANTHER" id="PTHR24376">
    <property type="entry name" value="ZINC FINGER PROTEIN"/>
    <property type="match status" value="1"/>
</dbReference>
<feature type="region of interest" description="Disordered" evidence="8">
    <location>
        <begin position="475"/>
        <end position="500"/>
    </location>
</feature>
<comment type="caution">
    <text evidence="10">The sequence shown here is derived from an EMBL/GenBank/DDBJ whole genome shotgun (WGS) entry which is preliminary data.</text>
</comment>
<evidence type="ECO:0000256" key="1">
    <source>
        <dbReference type="ARBA" id="ARBA00004123"/>
    </source>
</evidence>